<dbReference type="GO" id="GO:0015629">
    <property type="term" value="C:actin cytoskeleton"/>
    <property type="evidence" value="ECO:0007669"/>
    <property type="project" value="TreeGrafter"/>
</dbReference>
<evidence type="ECO:0000313" key="3">
    <source>
        <dbReference type="EMBL" id="CAD6189151.1"/>
    </source>
</evidence>
<comment type="similarity">
    <text evidence="1">Belongs to the calponin family.</text>
</comment>
<feature type="compositionally biased region" description="Acidic residues" evidence="2">
    <location>
        <begin position="398"/>
        <end position="448"/>
    </location>
</feature>
<reference evidence="3" key="1">
    <citation type="submission" date="2020-10" db="EMBL/GenBank/DDBJ databases">
        <authorList>
            <person name="Kikuchi T."/>
        </authorList>
    </citation>
    <scope>NUCLEOTIDE SEQUENCE</scope>
    <source>
        <strain evidence="3">NKZ352</strain>
    </source>
</reference>
<protein>
    <recommendedName>
        <fullName evidence="5">Calponin family repeat-containing domain protein</fullName>
    </recommendedName>
</protein>
<dbReference type="EMBL" id="CAJGYM010000010">
    <property type="protein sequence ID" value="CAD6189151.1"/>
    <property type="molecule type" value="Genomic_DNA"/>
</dbReference>
<evidence type="ECO:0000256" key="1">
    <source>
        <dbReference type="ARBA" id="ARBA00009631"/>
    </source>
</evidence>
<organism evidence="3 4">
    <name type="scientific">Caenorhabditis auriculariae</name>
    <dbReference type="NCBI Taxonomy" id="2777116"/>
    <lineage>
        <taxon>Eukaryota</taxon>
        <taxon>Metazoa</taxon>
        <taxon>Ecdysozoa</taxon>
        <taxon>Nematoda</taxon>
        <taxon>Chromadorea</taxon>
        <taxon>Rhabditida</taxon>
        <taxon>Rhabditina</taxon>
        <taxon>Rhabditomorpha</taxon>
        <taxon>Rhabditoidea</taxon>
        <taxon>Rhabditidae</taxon>
        <taxon>Peloderinae</taxon>
        <taxon>Caenorhabditis</taxon>
    </lineage>
</organism>
<gene>
    <name evidence="3" type="ORF">CAUJ_LOCUS5070</name>
</gene>
<dbReference type="Pfam" id="PF00402">
    <property type="entry name" value="Calponin"/>
    <property type="match status" value="3"/>
</dbReference>
<feature type="compositionally biased region" description="Basic and acidic residues" evidence="2">
    <location>
        <begin position="376"/>
        <end position="387"/>
    </location>
</feature>
<dbReference type="PANTHER" id="PTHR47385">
    <property type="entry name" value="CALPONIN"/>
    <property type="match status" value="1"/>
</dbReference>
<dbReference type="GO" id="GO:0051015">
    <property type="term" value="F:actin filament binding"/>
    <property type="evidence" value="ECO:0007669"/>
    <property type="project" value="TreeGrafter"/>
</dbReference>
<dbReference type="PROSITE" id="PS51122">
    <property type="entry name" value="CALPONIN_2"/>
    <property type="match status" value="3"/>
</dbReference>
<dbReference type="AlphaFoldDB" id="A0A8S1H0S3"/>
<sequence>MDRGKTGNANGRSPPFGNRYTDIPLTPPSTRLYRQIGGIHNRHSLHLRPQSTVAMGEEDWSSEAPQQQRKRWTLEQLKGGNTFLSMQAATNKFDSQKGMTAPGMPRWNITKDKKEGYIAPDRKSENVLRVQCGTNQYASQKGETPIGANRFQVPKIAYKKEWETILDKEGEKIIPKQAGDYGLASQAGEVSMGAHRNQVAMIRGRLPHDRRTHGVLCFQNGTNLFASQTGMSAPPGLGAVRQATQKIEGLELSEDLMRRGTEFTPWYSGQNKFATQAGTGGFLKVRDVLPHTKGGKDIEEGLKQKSEGIVPLQSGTNKLASQRGMTGFGTPRNTIQRSGWKKEWVEDYEAALKEWEETKPPGSASSVDPFGHYKKKFEERESSRQSEIDSQSVKAADPEPEEEEETKEEEEEEEVQEPAAEEEQAEEAEEEEEEEEEEDEEEEEEEDE</sequence>
<keyword evidence="4" id="KW-1185">Reference proteome</keyword>
<dbReference type="OrthoDB" id="21595at2759"/>
<evidence type="ECO:0000256" key="2">
    <source>
        <dbReference type="SAM" id="MobiDB-lite"/>
    </source>
</evidence>
<feature type="region of interest" description="Disordered" evidence="2">
    <location>
        <begin position="1"/>
        <end position="25"/>
    </location>
</feature>
<dbReference type="InterPro" id="IPR050606">
    <property type="entry name" value="Calponin-like"/>
</dbReference>
<dbReference type="Proteomes" id="UP000835052">
    <property type="component" value="Unassembled WGS sequence"/>
</dbReference>
<comment type="caution">
    <text evidence="3">The sequence shown here is derived from an EMBL/GenBank/DDBJ whole genome shotgun (WGS) entry which is preliminary data.</text>
</comment>
<accession>A0A8S1H0S3</accession>
<dbReference type="InterPro" id="IPR000557">
    <property type="entry name" value="Calponin_repeat"/>
</dbReference>
<proteinExistence type="inferred from homology"/>
<feature type="region of interest" description="Disordered" evidence="2">
    <location>
        <begin position="356"/>
        <end position="448"/>
    </location>
</feature>
<evidence type="ECO:0000313" key="4">
    <source>
        <dbReference type="Proteomes" id="UP000835052"/>
    </source>
</evidence>
<name>A0A8S1H0S3_9PELO</name>
<dbReference type="GO" id="GO:0007015">
    <property type="term" value="P:actin filament organization"/>
    <property type="evidence" value="ECO:0007669"/>
    <property type="project" value="TreeGrafter"/>
</dbReference>
<evidence type="ECO:0008006" key="5">
    <source>
        <dbReference type="Google" id="ProtNLM"/>
    </source>
</evidence>
<dbReference type="PANTHER" id="PTHR47385:SF8">
    <property type="entry name" value="PROTEIN CBG16761"/>
    <property type="match status" value="1"/>
</dbReference>
<dbReference type="PROSITE" id="PS01052">
    <property type="entry name" value="CALPONIN_1"/>
    <property type="match status" value="1"/>
</dbReference>